<keyword evidence="3" id="KW-1185">Reference proteome</keyword>
<name>A0A846Y334_9NOCA</name>
<evidence type="ECO:0000313" key="2">
    <source>
        <dbReference type="EMBL" id="NKY51688.1"/>
    </source>
</evidence>
<dbReference type="EMBL" id="JAAXOP010000008">
    <property type="protein sequence ID" value="NKY51688.1"/>
    <property type="molecule type" value="Genomic_DNA"/>
</dbReference>
<organism evidence="2 3">
    <name type="scientific">Nocardia vermiculata</name>
    <dbReference type="NCBI Taxonomy" id="257274"/>
    <lineage>
        <taxon>Bacteria</taxon>
        <taxon>Bacillati</taxon>
        <taxon>Actinomycetota</taxon>
        <taxon>Actinomycetes</taxon>
        <taxon>Mycobacteriales</taxon>
        <taxon>Nocardiaceae</taxon>
        <taxon>Nocardia</taxon>
    </lineage>
</organism>
<sequence length="175" mass="18830">MGTGNLDPMQENTRSLVQALTTARSSARSSDGLLAVEACADGEIEIRIDDRALVYGGAAVAAELSRLAAQALTSARSQVSTAMEAFQADPRITAAIQATSDAMDQPLTTTAPPPLPVSHDTRPSTHPATDPFVRTNDSRSINRQTPTAHQALPPYDLYDDDVDQDSYYQRKSWLV</sequence>
<accession>A0A846Y334</accession>
<dbReference type="AlphaFoldDB" id="A0A846Y334"/>
<feature type="region of interest" description="Disordered" evidence="1">
    <location>
        <begin position="104"/>
        <end position="161"/>
    </location>
</feature>
<feature type="compositionally biased region" description="Polar residues" evidence="1">
    <location>
        <begin position="138"/>
        <end position="148"/>
    </location>
</feature>
<protein>
    <submittedName>
        <fullName evidence="2">YbaB/EbfC family nucleoid-associated protein</fullName>
    </submittedName>
</protein>
<gene>
    <name evidence="2" type="ORF">HGA08_15825</name>
</gene>
<comment type="caution">
    <text evidence="2">The sequence shown here is derived from an EMBL/GenBank/DDBJ whole genome shotgun (WGS) entry which is preliminary data.</text>
</comment>
<dbReference type="RefSeq" id="WP_067871348.1">
    <property type="nucleotide sequence ID" value="NZ_JAAXOP010000008.1"/>
</dbReference>
<evidence type="ECO:0000256" key="1">
    <source>
        <dbReference type="SAM" id="MobiDB-lite"/>
    </source>
</evidence>
<dbReference type="Proteomes" id="UP000565711">
    <property type="component" value="Unassembled WGS sequence"/>
</dbReference>
<proteinExistence type="predicted"/>
<evidence type="ECO:0000313" key="3">
    <source>
        <dbReference type="Proteomes" id="UP000565711"/>
    </source>
</evidence>
<reference evidence="2 3" key="1">
    <citation type="submission" date="2020-04" db="EMBL/GenBank/DDBJ databases">
        <title>MicrobeNet Type strains.</title>
        <authorList>
            <person name="Nicholson A.C."/>
        </authorList>
    </citation>
    <scope>NUCLEOTIDE SEQUENCE [LARGE SCALE GENOMIC DNA]</scope>
    <source>
        <strain evidence="2 3">JCM 12354</strain>
    </source>
</reference>